<feature type="binding site" evidence="14">
    <location>
        <position position="83"/>
    </location>
    <ligand>
        <name>Ca(2+)</name>
        <dbReference type="ChEBI" id="CHEBI:29108"/>
        <label>1</label>
    </ligand>
</feature>
<keyword evidence="7 17" id="KW-0560">Oxidoreductase</keyword>
<comment type="catalytic activity">
    <reaction evidence="1 17">
        <text>2 a phenolic donor + H2O2 = 2 a phenolic radical donor + 2 H2O</text>
        <dbReference type="Rhea" id="RHEA:56136"/>
        <dbReference type="ChEBI" id="CHEBI:15377"/>
        <dbReference type="ChEBI" id="CHEBI:16240"/>
        <dbReference type="ChEBI" id="CHEBI:139520"/>
        <dbReference type="ChEBI" id="CHEBI:139521"/>
        <dbReference type="EC" id="1.11.1.7"/>
    </reaction>
</comment>
<feature type="binding site" evidence="14">
    <location>
        <position position="264"/>
    </location>
    <ligand>
        <name>Ca(2+)</name>
        <dbReference type="ChEBI" id="CHEBI:29108"/>
        <label>2</label>
    </ligand>
</feature>
<gene>
    <name evidence="20" type="ORF">Taro_051512</name>
</gene>
<evidence type="ECO:0000313" key="20">
    <source>
        <dbReference type="EMBL" id="MQM18518.1"/>
    </source>
</evidence>
<dbReference type="InterPro" id="IPR000823">
    <property type="entry name" value="Peroxidase_pln"/>
</dbReference>
<evidence type="ECO:0000256" key="15">
    <source>
        <dbReference type="PIRSR" id="PIRSR600823-4"/>
    </source>
</evidence>
<feature type="signal peptide" evidence="17">
    <location>
        <begin position="1"/>
        <end position="29"/>
    </location>
</feature>
<protein>
    <recommendedName>
        <fullName evidence="17">Peroxidase</fullName>
        <ecNumber evidence="17">1.11.1.7</ecNumber>
    </recommendedName>
</protein>
<evidence type="ECO:0000256" key="5">
    <source>
        <dbReference type="ARBA" id="ARBA00022723"/>
    </source>
</evidence>
<dbReference type="OrthoDB" id="2113341at2759"/>
<feature type="binding site" description="axial binding residue" evidence="14">
    <location>
        <position position="202"/>
    </location>
    <ligand>
        <name>heme b</name>
        <dbReference type="ChEBI" id="CHEBI:60344"/>
    </ligand>
    <ligandPart>
        <name>Fe</name>
        <dbReference type="ChEBI" id="CHEBI:18248"/>
    </ligandPart>
</feature>
<comment type="function">
    <text evidence="17">Removal of H(2)O(2), oxidation of toxic reductants, biosynthesis and degradation of lignin, suberization, auxin catabolism, response to environmental stresses such as wounding, pathogen attack and oxidative stress.</text>
</comment>
<dbReference type="GO" id="GO:0046872">
    <property type="term" value="F:metal ion binding"/>
    <property type="evidence" value="ECO:0007669"/>
    <property type="project" value="UniProtKB-UniRule"/>
</dbReference>
<keyword evidence="17" id="KW-0964">Secreted</keyword>
<keyword evidence="4 17" id="KW-0349">Heme</keyword>
<evidence type="ECO:0000313" key="21">
    <source>
        <dbReference type="Proteomes" id="UP000652761"/>
    </source>
</evidence>
<dbReference type="GO" id="GO:0020037">
    <property type="term" value="F:heme binding"/>
    <property type="evidence" value="ECO:0007669"/>
    <property type="project" value="UniProtKB-UniRule"/>
</dbReference>
<evidence type="ECO:0000256" key="11">
    <source>
        <dbReference type="ARBA" id="ARBA00023324"/>
    </source>
</evidence>
<reference evidence="20" key="1">
    <citation type="submission" date="2017-07" db="EMBL/GenBank/DDBJ databases">
        <title>Taro Niue Genome Assembly and Annotation.</title>
        <authorList>
            <person name="Atibalentja N."/>
            <person name="Keating K."/>
            <person name="Fields C.J."/>
        </authorList>
    </citation>
    <scope>NUCLEOTIDE SEQUENCE</scope>
    <source>
        <strain evidence="20">Niue_2</strain>
        <tissue evidence="20">Leaf</tissue>
    </source>
</reference>
<dbReference type="EMBL" id="NMUH01008248">
    <property type="protein sequence ID" value="MQM18518.1"/>
    <property type="molecule type" value="Genomic_DNA"/>
</dbReference>
<feature type="disulfide bond" evidence="16">
    <location>
        <begin position="75"/>
        <end position="80"/>
    </location>
</feature>
<comment type="similarity">
    <text evidence="17">Belongs to the peroxidase family. Classical plant (class III) peroxidase subfamily.</text>
</comment>
<comment type="subcellular location">
    <subcellularLocation>
        <location evidence="17">Secreted</location>
    </subcellularLocation>
</comment>
<feature type="disulfide bond" evidence="16">
    <location>
        <begin position="128"/>
        <end position="337"/>
    </location>
</feature>
<dbReference type="Gene3D" id="1.10.420.10">
    <property type="entry name" value="Peroxidase, domain 2"/>
    <property type="match status" value="1"/>
</dbReference>
<comment type="cofactor">
    <cofactor evidence="14 17">
        <name>Ca(2+)</name>
        <dbReference type="ChEBI" id="CHEBI:29108"/>
    </cofactor>
    <text evidence="14 17">Binds 2 calcium ions per subunit.</text>
</comment>
<comment type="similarity">
    <text evidence="2">Belongs to the peroxidase family. Ascorbate peroxidase subfamily.</text>
</comment>
<comment type="caution">
    <text evidence="20">The sequence shown here is derived from an EMBL/GenBank/DDBJ whole genome shotgun (WGS) entry which is preliminary data.</text>
</comment>
<evidence type="ECO:0000256" key="13">
    <source>
        <dbReference type="PIRSR" id="PIRSR600823-2"/>
    </source>
</evidence>
<evidence type="ECO:0000256" key="4">
    <source>
        <dbReference type="ARBA" id="ARBA00022617"/>
    </source>
</evidence>
<dbReference type="PROSITE" id="PS00435">
    <property type="entry name" value="PEROXIDASE_1"/>
    <property type="match status" value="1"/>
</dbReference>
<feature type="binding site" evidence="14">
    <location>
        <position position="261"/>
    </location>
    <ligand>
        <name>Ca(2+)</name>
        <dbReference type="ChEBI" id="CHEBI:29108"/>
        <label>2</label>
    </ligand>
</feature>
<feature type="domain" description="Plant heme peroxidase family profile" evidence="19">
    <location>
        <begin position="32"/>
        <end position="341"/>
    </location>
</feature>
<evidence type="ECO:0000256" key="18">
    <source>
        <dbReference type="SAM" id="MobiDB-lite"/>
    </source>
</evidence>
<accession>A0A843XG51</accession>
<feature type="binding site" evidence="13">
    <location>
        <position position="172"/>
    </location>
    <ligand>
        <name>substrate</name>
    </ligand>
</feature>
<evidence type="ECO:0000256" key="2">
    <source>
        <dbReference type="ARBA" id="ARBA00006873"/>
    </source>
</evidence>
<feature type="site" description="Transition state stabilizer" evidence="15">
    <location>
        <position position="69"/>
    </location>
</feature>
<proteinExistence type="inferred from homology"/>
<feature type="binding site" evidence="14">
    <location>
        <position position="81"/>
    </location>
    <ligand>
        <name>Ca(2+)</name>
        <dbReference type="ChEBI" id="CHEBI:29108"/>
        <label>1</label>
    </ligand>
</feature>
<name>A0A843XG51_COLES</name>
<keyword evidence="3 17" id="KW-0575">Peroxidase</keyword>
<dbReference type="PROSITE" id="PS50873">
    <property type="entry name" value="PEROXIDASE_4"/>
    <property type="match status" value="1"/>
</dbReference>
<dbReference type="FunFam" id="1.10.520.10:FF:000001">
    <property type="entry name" value="Peroxidase"/>
    <property type="match status" value="1"/>
</dbReference>
<dbReference type="EC" id="1.11.1.7" evidence="17"/>
<dbReference type="InterPro" id="IPR010255">
    <property type="entry name" value="Haem_peroxidase_sf"/>
</dbReference>
<dbReference type="Proteomes" id="UP000652761">
    <property type="component" value="Unassembled WGS sequence"/>
</dbReference>
<dbReference type="InterPro" id="IPR002016">
    <property type="entry name" value="Haem_peroxidase"/>
</dbReference>
<dbReference type="GO" id="GO:0005576">
    <property type="term" value="C:extracellular region"/>
    <property type="evidence" value="ECO:0007669"/>
    <property type="project" value="UniProtKB-SubCell"/>
</dbReference>
<feature type="binding site" evidence="14">
    <location>
        <position position="269"/>
    </location>
    <ligand>
        <name>Ca(2+)</name>
        <dbReference type="ChEBI" id="CHEBI:29108"/>
        <label>2</label>
    </ligand>
</feature>
<dbReference type="PRINTS" id="PR00458">
    <property type="entry name" value="PEROXIDASE"/>
</dbReference>
<feature type="region of interest" description="Disordered" evidence="18">
    <location>
        <begin position="220"/>
        <end position="258"/>
    </location>
</feature>
<dbReference type="SUPFAM" id="SSF48113">
    <property type="entry name" value="Heme-dependent peroxidases"/>
    <property type="match status" value="1"/>
</dbReference>
<feature type="disulfide bond" evidence="16">
    <location>
        <begin position="209"/>
        <end position="241"/>
    </location>
</feature>
<evidence type="ECO:0000256" key="8">
    <source>
        <dbReference type="ARBA" id="ARBA00023004"/>
    </source>
</evidence>
<dbReference type="InterPro" id="IPR019794">
    <property type="entry name" value="Peroxidases_AS"/>
</dbReference>
<evidence type="ECO:0000256" key="6">
    <source>
        <dbReference type="ARBA" id="ARBA00022837"/>
    </source>
</evidence>
<keyword evidence="21" id="KW-1185">Reference proteome</keyword>
<dbReference type="InterPro" id="IPR019793">
    <property type="entry name" value="Peroxidases_heam-ligand_BS"/>
</dbReference>
<evidence type="ECO:0000256" key="14">
    <source>
        <dbReference type="PIRSR" id="PIRSR600823-3"/>
    </source>
</evidence>
<dbReference type="PRINTS" id="PR00461">
    <property type="entry name" value="PLPEROXIDASE"/>
</dbReference>
<feature type="chain" id="PRO_5033112399" description="Peroxidase" evidence="17">
    <location>
        <begin position="30"/>
        <end position="341"/>
    </location>
</feature>
<evidence type="ECO:0000256" key="17">
    <source>
        <dbReference type="RuleBase" id="RU362060"/>
    </source>
</evidence>
<dbReference type="Pfam" id="PF00141">
    <property type="entry name" value="peroxidase"/>
    <property type="match status" value="1"/>
</dbReference>
<keyword evidence="8 14" id="KW-0408">Iron</keyword>
<dbReference type="GO" id="GO:0140825">
    <property type="term" value="F:lactoperoxidase activity"/>
    <property type="evidence" value="ECO:0007669"/>
    <property type="project" value="UniProtKB-EC"/>
</dbReference>
<comment type="cofactor">
    <cofactor evidence="14 17">
        <name>heme b</name>
        <dbReference type="ChEBI" id="CHEBI:60344"/>
    </cofactor>
    <text evidence="14 17">Binds 1 heme b (iron(II)-protoporphyrin IX) group per subunit.</text>
</comment>
<evidence type="ECO:0000256" key="3">
    <source>
        <dbReference type="ARBA" id="ARBA00022559"/>
    </source>
</evidence>
<dbReference type="GO" id="GO:0042744">
    <property type="term" value="P:hydrogen peroxide catabolic process"/>
    <property type="evidence" value="ECO:0007669"/>
    <property type="project" value="UniProtKB-KW"/>
</dbReference>
<feature type="binding site" evidence="14">
    <location>
        <position position="79"/>
    </location>
    <ligand>
        <name>Ca(2+)</name>
        <dbReference type="ChEBI" id="CHEBI:29108"/>
        <label>1</label>
    </ligand>
</feature>
<keyword evidence="11 17" id="KW-0376">Hydrogen peroxide</keyword>
<dbReference type="Gene3D" id="1.10.520.10">
    <property type="match status" value="1"/>
</dbReference>
<evidence type="ECO:0000256" key="12">
    <source>
        <dbReference type="PIRSR" id="PIRSR600823-1"/>
    </source>
</evidence>
<dbReference type="AlphaFoldDB" id="A0A843XG51"/>
<sequence>MEVSSRFHLLGSSCCLVLLMAMHAKLAVASASLEVGFYGYTCPLAESIVRNTVRIAVAQDSGIAAALIRMHFHDCFVRGCDASILLDSTTGNPAEKEARPNNPSLRGFDVIDQAKAALEALCPGTVSCADVVAFAARDGAYEAGGVYYEVPSGRRDGRISSESEVALANNIPPPIFTAEQLRDNFAAKGLSLEDMVVLSGAHSVGVSHCSSFDRRLRSFNSTHPQDPSLDGGLASHLRRRCPSGRTSTGGGGVGDPTVPLDPATPLLLDNRYYKNLRRHRGVLVSDQALQASPLTAGLVRAYARHGSSWAAKFGEAMVRMGSVEVLTGNEGEIRRNCRVVN</sequence>
<feature type="binding site" evidence="14">
    <location>
        <position position="95"/>
    </location>
    <ligand>
        <name>Ca(2+)</name>
        <dbReference type="ChEBI" id="CHEBI:29108"/>
        <label>1</label>
    </ligand>
</feature>
<feature type="binding site" evidence="14">
    <location>
        <position position="77"/>
    </location>
    <ligand>
        <name>Ca(2+)</name>
        <dbReference type="ChEBI" id="CHEBI:29108"/>
        <label>1</label>
    </ligand>
</feature>
<evidence type="ECO:0000256" key="16">
    <source>
        <dbReference type="PIRSR" id="PIRSR600823-5"/>
    </source>
</evidence>
<evidence type="ECO:0000256" key="10">
    <source>
        <dbReference type="ARBA" id="ARBA00023180"/>
    </source>
</evidence>
<keyword evidence="10" id="KW-0325">Glycoprotein</keyword>
<evidence type="ECO:0000256" key="9">
    <source>
        <dbReference type="ARBA" id="ARBA00023157"/>
    </source>
</evidence>
<dbReference type="PROSITE" id="PS00436">
    <property type="entry name" value="PEROXIDASE_2"/>
    <property type="match status" value="1"/>
</dbReference>
<dbReference type="GO" id="GO:0006979">
    <property type="term" value="P:response to oxidative stress"/>
    <property type="evidence" value="ECO:0007669"/>
    <property type="project" value="UniProtKB-UniRule"/>
</dbReference>
<keyword evidence="9 16" id="KW-1015">Disulfide bond</keyword>
<keyword evidence="5 14" id="KW-0479">Metal-binding</keyword>
<evidence type="ECO:0000256" key="1">
    <source>
        <dbReference type="ARBA" id="ARBA00000189"/>
    </source>
</evidence>
<keyword evidence="17" id="KW-0732">Signal</keyword>
<feature type="active site" description="Proton acceptor" evidence="12">
    <location>
        <position position="73"/>
    </location>
</feature>
<dbReference type="PANTHER" id="PTHR31235">
    <property type="entry name" value="PEROXIDASE 25-RELATED"/>
    <property type="match status" value="1"/>
</dbReference>
<evidence type="ECO:0000259" key="19">
    <source>
        <dbReference type="PROSITE" id="PS50873"/>
    </source>
</evidence>
<keyword evidence="6 14" id="KW-0106">Calcium</keyword>
<dbReference type="InterPro" id="IPR033905">
    <property type="entry name" value="Secretory_peroxidase"/>
</dbReference>
<feature type="disulfide bond" evidence="16">
    <location>
        <begin position="42"/>
        <end position="122"/>
    </location>
</feature>
<evidence type="ECO:0000256" key="7">
    <source>
        <dbReference type="ARBA" id="ARBA00023002"/>
    </source>
</evidence>
<dbReference type="FunFam" id="1.10.420.10:FF:000006">
    <property type="entry name" value="Peroxidase"/>
    <property type="match status" value="1"/>
</dbReference>
<dbReference type="CDD" id="cd00693">
    <property type="entry name" value="secretory_peroxidase"/>
    <property type="match status" value="1"/>
</dbReference>
<organism evidence="20 21">
    <name type="scientific">Colocasia esculenta</name>
    <name type="common">Wild taro</name>
    <name type="synonym">Arum esculentum</name>
    <dbReference type="NCBI Taxonomy" id="4460"/>
    <lineage>
        <taxon>Eukaryota</taxon>
        <taxon>Viridiplantae</taxon>
        <taxon>Streptophyta</taxon>
        <taxon>Embryophyta</taxon>
        <taxon>Tracheophyta</taxon>
        <taxon>Spermatophyta</taxon>
        <taxon>Magnoliopsida</taxon>
        <taxon>Liliopsida</taxon>
        <taxon>Araceae</taxon>
        <taxon>Aroideae</taxon>
        <taxon>Colocasieae</taxon>
        <taxon>Colocasia</taxon>
    </lineage>
</organism>
<feature type="binding site" evidence="14">
    <location>
        <position position="74"/>
    </location>
    <ligand>
        <name>Ca(2+)</name>
        <dbReference type="ChEBI" id="CHEBI:29108"/>
        <label>1</label>
    </ligand>
</feature>